<feature type="binding site" evidence="15">
    <location>
        <position position="180"/>
    </location>
    <ligand>
        <name>ATP</name>
        <dbReference type="ChEBI" id="CHEBI:30616"/>
    </ligand>
</feature>
<feature type="binding site" evidence="15">
    <location>
        <position position="157"/>
    </location>
    <ligand>
        <name>(R)-pantoate</name>
        <dbReference type="ChEBI" id="CHEBI:15980"/>
    </ligand>
</feature>
<dbReference type="PANTHER" id="PTHR21299">
    <property type="entry name" value="CYTIDYLATE KINASE/PANTOATE-BETA-ALANINE LIGASE"/>
    <property type="match status" value="1"/>
</dbReference>
<name>A0A369VA23_9ACTN</name>
<evidence type="ECO:0000256" key="13">
    <source>
        <dbReference type="ARBA" id="ARBA00055042"/>
    </source>
</evidence>
<proteinExistence type="inferred from homology"/>
<dbReference type="GO" id="GO:0005524">
    <property type="term" value="F:ATP binding"/>
    <property type="evidence" value="ECO:0007669"/>
    <property type="project" value="UniProtKB-KW"/>
</dbReference>
<comment type="catalytic activity">
    <reaction evidence="12 15">
        <text>(R)-pantoate + beta-alanine + ATP = (R)-pantothenate + AMP + diphosphate + H(+)</text>
        <dbReference type="Rhea" id="RHEA:10912"/>
        <dbReference type="ChEBI" id="CHEBI:15378"/>
        <dbReference type="ChEBI" id="CHEBI:15980"/>
        <dbReference type="ChEBI" id="CHEBI:29032"/>
        <dbReference type="ChEBI" id="CHEBI:30616"/>
        <dbReference type="ChEBI" id="CHEBI:33019"/>
        <dbReference type="ChEBI" id="CHEBI:57966"/>
        <dbReference type="ChEBI" id="CHEBI:456215"/>
        <dbReference type="EC" id="6.3.2.1"/>
    </reaction>
</comment>
<evidence type="ECO:0000313" key="16">
    <source>
        <dbReference type="EMBL" id="RDD89537.1"/>
    </source>
</evidence>
<dbReference type="HAMAP" id="MF_00158">
    <property type="entry name" value="PanC"/>
    <property type="match status" value="1"/>
</dbReference>
<feature type="binding site" evidence="15">
    <location>
        <position position="64"/>
    </location>
    <ligand>
        <name>(R)-pantoate</name>
        <dbReference type="ChEBI" id="CHEBI:15980"/>
    </ligand>
</feature>
<dbReference type="NCBIfam" id="TIGR00018">
    <property type="entry name" value="panC"/>
    <property type="match status" value="1"/>
</dbReference>
<comment type="caution">
    <text evidence="16">The sequence shown here is derived from an EMBL/GenBank/DDBJ whole genome shotgun (WGS) entry which is preliminary data.</text>
</comment>
<reference evidence="16 17" key="1">
    <citation type="submission" date="2018-07" db="EMBL/GenBank/DDBJ databases">
        <title>Genome guided investigation of antibiotics producing actinomycetales strain isolated from a Macau mangrove ecosystem.</title>
        <authorList>
            <person name="Hu D."/>
        </authorList>
    </citation>
    <scope>NUCLEOTIDE SEQUENCE [LARGE SCALE GENOMIC DNA]</scope>
    <source>
        <strain evidence="16 17">2297</strain>
    </source>
</reference>
<evidence type="ECO:0000256" key="1">
    <source>
        <dbReference type="ARBA" id="ARBA00004496"/>
    </source>
</evidence>
<comment type="subunit">
    <text evidence="15">Homodimer.</text>
</comment>
<comment type="similarity">
    <text evidence="3 15">Belongs to the pantothenate synthetase family.</text>
</comment>
<dbReference type="PANTHER" id="PTHR21299:SF1">
    <property type="entry name" value="PANTOATE--BETA-ALANINE LIGASE"/>
    <property type="match status" value="1"/>
</dbReference>
<dbReference type="Proteomes" id="UP000253742">
    <property type="component" value="Unassembled WGS sequence"/>
</dbReference>
<evidence type="ECO:0000313" key="17">
    <source>
        <dbReference type="Proteomes" id="UP000253742"/>
    </source>
</evidence>
<dbReference type="AlphaFoldDB" id="A0A369VA23"/>
<comment type="subcellular location">
    <subcellularLocation>
        <location evidence="1 15">Cytoplasm</location>
    </subcellularLocation>
</comment>
<evidence type="ECO:0000256" key="14">
    <source>
        <dbReference type="ARBA" id="ARBA00077433"/>
    </source>
</evidence>
<evidence type="ECO:0000256" key="3">
    <source>
        <dbReference type="ARBA" id="ARBA00009256"/>
    </source>
</evidence>
<dbReference type="RefSeq" id="WP_114528634.1">
    <property type="nucleotide sequence ID" value="NZ_JBHYWK010000034.1"/>
</dbReference>
<dbReference type="Pfam" id="PF02569">
    <property type="entry name" value="Pantoate_ligase"/>
    <property type="match status" value="1"/>
</dbReference>
<feature type="binding site" evidence="15">
    <location>
        <begin position="30"/>
        <end position="37"/>
    </location>
    <ligand>
        <name>ATP</name>
        <dbReference type="ChEBI" id="CHEBI:30616"/>
    </ligand>
</feature>
<evidence type="ECO:0000256" key="9">
    <source>
        <dbReference type="ARBA" id="ARBA00022741"/>
    </source>
</evidence>
<comment type="pathway">
    <text evidence="2 15">Cofactor biosynthesis; (R)-pantothenate biosynthesis; (R)-pantothenate from (R)-pantoate and beta-alanine: step 1/1.</text>
</comment>
<feature type="binding site" evidence="15">
    <location>
        <begin position="188"/>
        <end position="191"/>
    </location>
    <ligand>
        <name>ATP</name>
        <dbReference type="ChEBI" id="CHEBI:30616"/>
    </ligand>
</feature>
<feature type="active site" description="Proton donor" evidence="15">
    <location>
        <position position="37"/>
    </location>
</feature>
<dbReference type="Gene3D" id="3.30.1300.10">
    <property type="entry name" value="Pantoate-beta-alanine ligase, C-terminal domain"/>
    <property type="match status" value="1"/>
</dbReference>
<evidence type="ECO:0000256" key="8">
    <source>
        <dbReference type="ARBA" id="ARBA00022655"/>
    </source>
</evidence>
<dbReference type="SUPFAM" id="SSF52374">
    <property type="entry name" value="Nucleotidylyl transferase"/>
    <property type="match status" value="2"/>
</dbReference>
<dbReference type="InterPro" id="IPR003721">
    <property type="entry name" value="Pantoate_ligase"/>
</dbReference>
<evidence type="ECO:0000256" key="10">
    <source>
        <dbReference type="ARBA" id="ARBA00022840"/>
    </source>
</evidence>
<evidence type="ECO:0000256" key="12">
    <source>
        <dbReference type="ARBA" id="ARBA00048258"/>
    </source>
</evidence>
<dbReference type="Gene3D" id="3.40.50.620">
    <property type="entry name" value="HUPs"/>
    <property type="match status" value="1"/>
</dbReference>
<accession>A0A369VA23</accession>
<keyword evidence="6 15" id="KW-0963">Cytoplasm</keyword>
<keyword evidence="10 15" id="KW-0067">ATP-binding</keyword>
<evidence type="ECO:0000256" key="4">
    <source>
        <dbReference type="ARBA" id="ARBA00012219"/>
    </source>
</evidence>
<keyword evidence="8 15" id="KW-0566">Pantothenate biosynthesis</keyword>
<dbReference type="STRING" id="146923.Spa2297_18285"/>
<keyword evidence="7 15" id="KW-0436">Ligase</keyword>
<organism evidence="16 17">
    <name type="scientific">Streptomyces parvulus</name>
    <dbReference type="NCBI Taxonomy" id="146923"/>
    <lineage>
        <taxon>Bacteria</taxon>
        <taxon>Bacillati</taxon>
        <taxon>Actinomycetota</taxon>
        <taxon>Actinomycetes</taxon>
        <taxon>Kitasatosporales</taxon>
        <taxon>Streptomycetaceae</taxon>
        <taxon>Streptomyces</taxon>
    </lineage>
</organism>
<evidence type="ECO:0000256" key="15">
    <source>
        <dbReference type="HAMAP-Rule" id="MF_00158"/>
    </source>
</evidence>
<dbReference type="InterPro" id="IPR014729">
    <property type="entry name" value="Rossmann-like_a/b/a_fold"/>
</dbReference>
<comment type="function">
    <text evidence="13 15">Catalyzes the condensation of pantoate with beta-alanine in an ATP-dependent reaction via a pantoyl-adenylate intermediate.</text>
</comment>
<dbReference type="OrthoDB" id="9773087at2"/>
<evidence type="ECO:0000256" key="7">
    <source>
        <dbReference type="ARBA" id="ARBA00022598"/>
    </source>
</evidence>
<dbReference type="EMBL" id="QQBH01000005">
    <property type="protein sequence ID" value="RDD89537.1"/>
    <property type="molecule type" value="Genomic_DNA"/>
</dbReference>
<evidence type="ECO:0000256" key="11">
    <source>
        <dbReference type="ARBA" id="ARBA00032806"/>
    </source>
</evidence>
<dbReference type="GO" id="GO:0005829">
    <property type="term" value="C:cytosol"/>
    <property type="evidence" value="ECO:0007669"/>
    <property type="project" value="TreeGrafter"/>
</dbReference>
<feature type="binding site" evidence="15">
    <location>
        <position position="64"/>
    </location>
    <ligand>
        <name>beta-alanine</name>
        <dbReference type="ChEBI" id="CHEBI:57966"/>
    </ligand>
</feature>
<dbReference type="GO" id="GO:0004592">
    <property type="term" value="F:pantoate-beta-alanine ligase activity"/>
    <property type="evidence" value="ECO:0007669"/>
    <property type="project" value="UniProtKB-UniRule"/>
</dbReference>
<dbReference type="UniPathway" id="UPA00028">
    <property type="reaction ID" value="UER00005"/>
</dbReference>
<feature type="binding site" evidence="15">
    <location>
        <begin position="151"/>
        <end position="154"/>
    </location>
    <ligand>
        <name>ATP</name>
        <dbReference type="ChEBI" id="CHEBI:30616"/>
    </ligand>
</feature>
<evidence type="ECO:0000256" key="5">
    <source>
        <dbReference type="ARBA" id="ARBA00014155"/>
    </source>
</evidence>
<sequence length="333" mass="35026">MTAAPPALLRTADELHARVRGGRRAVVMTMGALHEGHATLIRTARDLVGPDGEVVATVFVNPLQFGAGEDLDRYPRTLDADVEIAGRAGADAVFAPSVDEVYPGGEPQVRITAGPMGGRLEGASRPGHFDGMLTVVAKLLHLTRPDLALYGQKDAQQLALIRRMVRDLNFGVEIIGAPTVREEDGLALSSRNRYLSAPERRTALALSQALFAGLDRLAAQEALRARAREVPATEARAEALSALGESRAAADAHAVATSAPGSATAVRAAVRQVLDDAARATPPLELDYLALVDPADFTEIDDDHTGEAVLAVAARVGTTRLIDNVTLTFGAAS</sequence>
<dbReference type="GO" id="GO:0015940">
    <property type="term" value="P:pantothenate biosynthetic process"/>
    <property type="evidence" value="ECO:0007669"/>
    <property type="project" value="UniProtKB-UniRule"/>
</dbReference>
<comment type="miscellaneous">
    <text evidence="15">The reaction proceeds by a bi uni uni bi ping pong mechanism.</text>
</comment>
<dbReference type="FunFam" id="3.40.50.620:FF:000114">
    <property type="entry name" value="Pantothenate synthetase"/>
    <property type="match status" value="1"/>
</dbReference>
<dbReference type="EC" id="6.3.2.1" evidence="4 15"/>
<dbReference type="CDD" id="cd00560">
    <property type="entry name" value="PanC"/>
    <property type="match status" value="1"/>
</dbReference>
<gene>
    <name evidence="15" type="primary">panC</name>
    <name evidence="16" type="ORF">DVZ84_11280</name>
</gene>
<evidence type="ECO:0000256" key="2">
    <source>
        <dbReference type="ARBA" id="ARBA00004990"/>
    </source>
</evidence>
<keyword evidence="9 15" id="KW-0547">Nucleotide-binding</keyword>
<dbReference type="InterPro" id="IPR042176">
    <property type="entry name" value="Pantoate_ligase_C"/>
</dbReference>
<protein>
    <recommendedName>
        <fullName evidence="5 15">Pantothenate synthetase</fullName>
        <shortName evidence="15">PS</shortName>
        <ecNumber evidence="4 15">6.3.2.1</ecNumber>
    </recommendedName>
    <alternativeName>
        <fullName evidence="14 15">Pantoate--beta-alanine ligase</fullName>
    </alternativeName>
    <alternativeName>
        <fullName evidence="11 15">Pantoate-activating enzyme</fullName>
    </alternativeName>
</protein>
<evidence type="ECO:0000256" key="6">
    <source>
        <dbReference type="ARBA" id="ARBA00022490"/>
    </source>
</evidence>